<feature type="domain" description="Multidrug resistance protein MdtA-like barrel-sandwich hybrid" evidence="4">
    <location>
        <begin position="87"/>
        <end position="228"/>
    </location>
</feature>
<dbReference type="Gene3D" id="2.40.30.170">
    <property type="match status" value="1"/>
</dbReference>
<dbReference type="Gene3D" id="2.40.50.100">
    <property type="match status" value="1"/>
</dbReference>
<evidence type="ECO:0000313" key="6">
    <source>
        <dbReference type="Proteomes" id="UP000176037"/>
    </source>
</evidence>
<evidence type="ECO:0000313" key="5">
    <source>
        <dbReference type="EMBL" id="OFI33413.1"/>
    </source>
</evidence>
<dbReference type="Gene3D" id="1.10.287.470">
    <property type="entry name" value="Helix hairpin bin"/>
    <property type="match status" value="1"/>
</dbReference>
<comment type="caution">
    <text evidence="5">The sequence shown here is derived from an EMBL/GenBank/DDBJ whole genome shotgun (WGS) entry which is preliminary data.</text>
</comment>
<proteinExistence type="inferred from homology"/>
<keyword evidence="2" id="KW-0175">Coiled coil</keyword>
<dbReference type="GO" id="GO:0015562">
    <property type="term" value="F:efflux transmembrane transporter activity"/>
    <property type="evidence" value="ECO:0007669"/>
    <property type="project" value="TreeGrafter"/>
</dbReference>
<dbReference type="NCBIfam" id="TIGR01730">
    <property type="entry name" value="RND_mfp"/>
    <property type="match status" value="1"/>
</dbReference>
<reference evidence="5 6" key="1">
    <citation type="submission" date="2016-09" db="EMBL/GenBank/DDBJ databases">
        <title>Alteromonas lipolytica, a new species isolated from sea water.</title>
        <authorList>
            <person name="Wu Y.-H."/>
            <person name="Cheng H."/>
            <person name="Xu X.-W."/>
        </authorList>
    </citation>
    <scope>NUCLEOTIDE SEQUENCE [LARGE SCALE GENOMIC DNA]</scope>
    <source>
        <strain evidence="5 6">JW12</strain>
    </source>
</reference>
<accession>A0A1E8FD47</accession>
<dbReference type="OrthoDB" id="9781888at2"/>
<dbReference type="PANTHER" id="PTHR30469:SF12">
    <property type="entry name" value="MULTIDRUG RESISTANCE PROTEIN MDTA"/>
    <property type="match status" value="1"/>
</dbReference>
<dbReference type="EMBL" id="MJIC01000015">
    <property type="protein sequence ID" value="OFI33413.1"/>
    <property type="molecule type" value="Genomic_DNA"/>
</dbReference>
<feature type="coiled-coil region" evidence="2">
    <location>
        <begin position="127"/>
        <end position="195"/>
    </location>
</feature>
<dbReference type="InterPro" id="IPR006143">
    <property type="entry name" value="RND_pump_MFP"/>
</dbReference>
<dbReference type="PANTHER" id="PTHR30469">
    <property type="entry name" value="MULTIDRUG RESISTANCE PROTEIN MDTA"/>
    <property type="match status" value="1"/>
</dbReference>
<dbReference type="Pfam" id="PF25917">
    <property type="entry name" value="BSH_RND"/>
    <property type="match status" value="1"/>
</dbReference>
<organism evidence="5 6">
    <name type="scientific">Alteromonas lipolytica</name>
    <dbReference type="NCBI Taxonomy" id="1856405"/>
    <lineage>
        <taxon>Bacteria</taxon>
        <taxon>Pseudomonadati</taxon>
        <taxon>Pseudomonadota</taxon>
        <taxon>Gammaproteobacteria</taxon>
        <taxon>Alteromonadales</taxon>
        <taxon>Alteromonadaceae</taxon>
        <taxon>Alteromonas/Salinimonas group</taxon>
        <taxon>Alteromonas</taxon>
    </lineage>
</organism>
<feature type="chain" id="PRO_5009214147" description="Multidrug resistance protein MdtA-like barrel-sandwich hybrid domain-containing protein" evidence="3">
    <location>
        <begin position="30"/>
        <end position="405"/>
    </location>
</feature>
<dbReference type="RefSeq" id="WP_070177789.1">
    <property type="nucleotide sequence ID" value="NZ_BMJR01000002.1"/>
</dbReference>
<evidence type="ECO:0000256" key="3">
    <source>
        <dbReference type="SAM" id="SignalP"/>
    </source>
</evidence>
<keyword evidence="3" id="KW-0732">Signal</keyword>
<evidence type="ECO:0000256" key="2">
    <source>
        <dbReference type="SAM" id="Coils"/>
    </source>
</evidence>
<dbReference type="InterPro" id="IPR058625">
    <property type="entry name" value="MdtA-like_BSH"/>
</dbReference>
<feature type="signal peptide" evidence="3">
    <location>
        <begin position="1"/>
        <end position="29"/>
    </location>
</feature>
<dbReference type="GO" id="GO:1990281">
    <property type="term" value="C:efflux pump complex"/>
    <property type="evidence" value="ECO:0007669"/>
    <property type="project" value="TreeGrafter"/>
</dbReference>
<gene>
    <name evidence="5" type="ORF">BFC17_03905</name>
</gene>
<name>A0A1E8FD47_9ALTE</name>
<sequence>MTPTKKRILGTALAAGILSITIMSVFGQAAPTGPAPKAGGSQPPVIAGRAPKPEASAARVGVVDVSAGTHQAVVSGYGEVTSRFVLSLTSQVSGEVMRLADHFETGARFRKGEVMAYLNDTVYQQAVAAARVRVEEARVALEEERLQGLQARQEWERSGLDGEPTSALVLREPYLKAAQAALDDAKAQLSSAERDLTLTQIVAPFDAVVVSRDVQPGSYIQAGTAIANLYSVSEAEIAIPLSAAQWRNLPENQQSGLNVAITDMDGLNHWRGTVVRIEQHLDTGSRQRAAIVQVQQPLDQPVPLYFGTYVTAQIAGKTWNNIWQIPASAVSQKQEVWYVDADNALSKATPDILFQDKDYAYIQPVNGMTAAEIVARPLNSYLVGTKVRHQIQAHSQTSSQAQGVQ</sequence>
<comment type="similarity">
    <text evidence="1">Belongs to the membrane fusion protein (MFP) (TC 8.A.1) family.</text>
</comment>
<dbReference type="Proteomes" id="UP000176037">
    <property type="component" value="Unassembled WGS sequence"/>
</dbReference>
<keyword evidence="6" id="KW-1185">Reference proteome</keyword>
<dbReference type="AlphaFoldDB" id="A0A1E8FD47"/>
<evidence type="ECO:0000259" key="4">
    <source>
        <dbReference type="Pfam" id="PF25917"/>
    </source>
</evidence>
<dbReference type="STRING" id="1856405.BFC17_03905"/>
<evidence type="ECO:0000256" key="1">
    <source>
        <dbReference type="ARBA" id="ARBA00009477"/>
    </source>
</evidence>
<dbReference type="SUPFAM" id="SSF111369">
    <property type="entry name" value="HlyD-like secretion proteins"/>
    <property type="match status" value="1"/>
</dbReference>
<protein>
    <recommendedName>
        <fullName evidence="4">Multidrug resistance protein MdtA-like barrel-sandwich hybrid domain-containing protein</fullName>
    </recommendedName>
</protein>